<keyword evidence="2" id="KW-1133">Transmembrane helix</keyword>
<organism evidence="4 5">
    <name type="scientific">Chaetomidium leptoderma</name>
    <dbReference type="NCBI Taxonomy" id="669021"/>
    <lineage>
        <taxon>Eukaryota</taxon>
        <taxon>Fungi</taxon>
        <taxon>Dikarya</taxon>
        <taxon>Ascomycota</taxon>
        <taxon>Pezizomycotina</taxon>
        <taxon>Sordariomycetes</taxon>
        <taxon>Sordariomycetidae</taxon>
        <taxon>Sordariales</taxon>
        <taxon>Chaetomiaceae</taxon>
        <taxon>Chaetomidium</taxon>
    </lineage>
</organism>
<feature type="region of interest" description="Disordered" evidence="1">
    <location>
        <begin position="195"/>
        <end position="222"/>
    </location>
</feature>
<proteinExistence type="predicted"/>
<feature type="transmembrane region" description="Helical" evidence="2">
    <location>
        <begin position="302"/>
        <end position="321"/>
    </location>
</feature>
<comment type="caution">
    <text evidence="4">The sequence shown here is derived from an EMBL/GenBank/DDBJ whole genome shotgun (WGS) entry which is preliminary data.</text>
</comment>
<feature type="region of interest" description="Disordered" evidence="1">
    <location>
        <begin position="1"/>
        <end position="69"/>
    </location>
</feature>
<feature type="compositionally biased region" description="Basic and acidic residues" evidence="1">
    <location>
        <begin position="205"/>
        <end position="214"/>
    </location>
</feature>
<keyword evidence="2" id="KW-0812">Transmembrane</keyword>
<gene>
    <name evidence="4" type="ORF">C8A00DRAFT_15577</name>
</gene>
<sequence length="323" mass="35473">MDNPVDFPRLPEMEEPDWLAVAAEAPGPAENQHPAGSGNAVPSPLPPTTTSTATTHPPPKPPKPAPTAVGLIQDKPWKYVGYQAYSDLLASEPDFFIARKTSSPRELSSWTRSRHHYIVTTTLLKYPAAPAWDIASLKNWHMSHDNEAILREEQTYLEYPDDLIPLGPRDKTPLRRAMDRFLFLRTLPFWRDDRSKTLSSSGRRRIGDLEDGSSKDGAATTATTDDLPLDALFPTMRFYSDKVMDRTVSVVTISIGLVMLVVPIWVLQALGKASLKLGVITAFVLACLLLTSFAMTSRPLDALGATAAYAAVLMVFLQVGASN</sequence>
<accession>A0AAN6ZV76</accession>
<dbReference type="EMBL" id="MU856948">
    <property type="protein sequence ID" value="KAK4153200.1"/>
    <property type="molecule type" value="Genomic_DNA"/>
</dbReference>
<name>A0AAN6ZV76_9PEZI</name>
<feature type="transmembrane region" description="Helical" evidence="2">
    <location>
        <begin position="273"/>
        <end position="295"/>
    </location>
</feature>
<keyword evidence="5" id="KW-1185">Reference proteome</keyword>
<protein>
    <recommendedName>
        <fullName evidence="3">DUF6594 domain-containing protein</fullName>
    </recommendedName>
</protein>
<evidence type="ECO:0000256" key="2">
    <source>
        <dbReference type="SAM" id="Phobius"/>
    </source>
</evidence>
<feature type="domain" description="DUF6594" evidence="3">
    <location>
        <begin position="122"/>
        <end position="314"/>
    </location>
</feature>
<reference evidence="4" key="2">
    <citation type="submission" date="2023-05" db="EMBL/GenBank/DDBJ databases">
        <authorList>
            <consortium name="Lawrence Berkeley National Laboratory"/>
            <person name="Steindorff A."/>
            <person name="Hensen N."/>
            <person name="Bonometti L."/>
            <person name="Westerberg I."/>
            <person name="Brannstrom I.O."/>
            <person name="Guillou S."/>
            <person name="Cros-Aarteil S."/>
            <person name="Calhoun S."/>
            <person name="Haridas S."/>
            <person name="Kuo A."/>
            <person name="Mondo S."/>
            <person name="Pangilinan J."/>
            <person name="Riley R."/>
            <person name="Labutti K."/>
            <person name="Andreopoulos B."/>
            <person name="Lipzen A."/>
            <person name="Chen C."/>
            <person name="Yanf M."/>
            <person name="Daum C."/>
            <person name="Ng V."/>
            <person name="Clum A."/>
            <person name="Ohm R."/>
            <person name="Martin F."/>
            <person name="Silar P."/>
            <person name="Natvig D."/>
            <person name="Lalanne C."/>
            <person name="Gautier V."/>
            <person name="Ament-Velasquez S.L."/>
            <person name="Kruys A."/>
            <person name="Hutchinson M.I."/>
            <person name="Powell A.J."/>
            <person name="Barry K."/>
            <person name="Miller A.N."/>
            <person name="Grigoriev I.V."/>
            <person name="Debuchy R."/>
            <person name="Gladieux P."/>
            <person name="Thoren M.H."/>
            <person name="Johannesson H."/>
        </authorList>
    </citation>
    <scope>NUCLEOTIDE SEQUENCE</scope>
    <source>
        <strain evidence="4">CBS 538.74</strain>
    </source>
</reference>
<keyword evidence="2" id="KW-0472">Membrane</keyword>
<reference evidence="4" key="1">
    <citation type="journal article" date="2023" name="Mol. Phylogenet. Evol.">
        <title>Genome-scale phylogeny and comparative genomics of the fungal order Sordariales.</title>
        <authorList>
            <person name="Hensen N."/>
            <person name="Bonometti L."/>
            <person name="Westerberg I."/>
            <person name="Brannstrom I.O."/>
            <person name="Guillou S."/>
            <person name="Cros-Aarteil S."/>
            <person name="Calhoun S."/>
            <person name="Haridas S."/>
            <person name="Kuo A."/>
            <person name="Mondo S."/>
            <person name="Pangilinan J."/>
            <person name="Riley R."/>
            <person name="LaButti K."/>
            <person name="Andreopoulos B."/>
            <person name="Lipzen A."/>
            <person name="Chen C."/>
            <person name="Yan M."/>
            <person name="Daum C."/>
            <person name="Ng V."/>
            <person name="Clum A."/>
            <person name="Steindorff A."/>
            <person name="Ohm R.A."/>
            <person name="Martin F."/>
            <person name="Silar P."/>
            <person name="Natvig D.O."/>
            <person name="Lalanne C."/>
            <person name="Gautier V."/>
            <person name="Ament-Velasquez S.L."/>
            <person name="Kruys A."/>
            <person name="Hutchinson M.I."/>
            <person name="Powell A.J."/>
            <person name="Barry K."/>
            <person name="Miller A.N."/>
            <person name="Grigoriev I.V."/>
            <person name="Debuchy R."/>
            <person name="Gladieux P."/>
            <person name="Hiltunen Thoren M."/>
            <person name="Johannesson H."/>
        </authorList>
    </citation>
    <scope>NUCLEOTIDE SEQUENCE</scope>
    <source>
        <strain evidence="4">CBS 538.74</strain>
    </source>
</reference>
<dbReference type="AlphaFoldDB" id="A0AAN6ZV76"/>
<dbReference type="PANTHER" id="PTHR34502">
    <property type="entry name" value="DUF6594 DOMAIN-CONTAINING PROTEIN-RELATED"/>
    <property type="match status" value="1"/>
</dbReference>
<evidence type="ECO:0000256" key="1">
    <source>
        <dbReference type="SAM" id="MobiDB-lite"/>
    </source>
</evidence>
<feature type="compositionally biased region" description="Pro residues" evidence="1">
    <location>
        <begin position="56"/>
        <end position="65"/>
    </location>
</feature>
<feature type="transmembrane region" description="Helical" evidence="2">
    <location>
        <begin position="247"/>
        <end position="267"/>
    </location>
</feature>
<dbReference type="PANTHER" id="PTHR34502:SF4">
    <property type="entry name" value="DUF6594 DOMAIN-CONTAINING PROTEIN"/>
    <property type="match status" value="1"/>
</dbReference>
<dbReference type="Proteomes" id="UP001302745">
    <property type="component" value="Unassembled WGS sequence"/>
</dbReference>
<evidence type="ECO:0000313" key="4">
    <source>
        <dbReference type="EMBL" id="KAK4153200.1"/>
    </source>
</evidence>
<dbReference type="InterPro" id="IPR046529">
    <property type="entry name" value="DUF6594"/>
</dbReference>
<evidence type="ECO:0000259" key="3">
    <source>
        <dbReference type="Pfam" id="PF20237"/>
    </source>
</evidence>
<evidence type="ECO:0000313" key="5">
    <source>
        <dbReference type="Proteomes" id="UP001302745"/>
    </source>
</evidence>
<dbReference type="Pfam" id="PF20237">
    <property type="entry name" value="DUF6594"/>
    <property type="match status" value="1"/>
</dbReference>